<evidence type="ECO:0000256" key="4">
    <source>
        <dbReference type="ARBA" id="ARBA00022989"/>
    </source>
</evidence>
<keyword evidence="3 6" id="KW-0812">Transmembrane</keyword>
<keyword evidence="5 6" id="KW-0472">Membrane</keyword>
<keyword evidence="8" id="KW-1185">Reference proteome</keyword>
<gene>
    <name evidence="7" type="ORF">X975_17717</name>
</gene>
<feature type="transmembrane region" description="Helical" evidence="6">
    <location>
        <begin position="29"/>
        <end position="46"/>
    </location>
</feature>
<evidence type="ECO:0000256" key="3">
    <source>
        <dbReference type="ARBA" id="ARBA00022692"/>
    </source>
</evidence>
<reference evidence="7 8" key="1">
    <citation type="submission" date="2013-11" db="EMBL/GenBank/DDBJ databases">
        <title>Genome sequencing of Stegodyphus mimosarum.</title>
        <authorList>
            <person name="Bechsgaard J."/>
        </authorList>
    </citation>
    <scope>NUCLEOTIDE SEQUENCE [LARGE SCALE GENOMIC DNA]</scope>
</reference>
<dbReference type="AlphaFoldDB" id="A0A087TZD4"/>
<dbReference type="PANTHER" id="PTHR12668">
    <property type="entry name" value="TRANSMEMBRANE PROTEIN 14, 15"/>
    <property type="match status" value="1"/>
</dbReference>
<dbReference type="OMA" id="ANSHKIM"/>
<dbReference type="Gene3D" id="1.10.10.1740">
    <property type="entry name" value="Transmembrane protein 14-like"/>
    <property type="match status" value="1"/>
</dbReference>
<dbReference type="PANTHER" id="PTHR12668:SF43">
    <property type="entry name" value="TRANSMEMBRANE PROTEIN 14 HOMOLOG"/>
    <property type="match status" value="1"/>
</dbReference>
<dbReference type="EMBL" id="KK117440">
    <property type="protein sequence ID" value="KFM70473.1"/>
    <property type="molecule type" value="Genomic_DNA"/>
</dbReference>
<dbReference type="Pfam" id="PF03647">
    <property type="entry name" value="Tmemb_14"/>
    <property type="match status" value="1"/>
</dbReference>
<name>A0A087TZD4_STEMI</name>
<evidence type="ECO:0000256" key="1">
    <source>
        <dbReference type="ARBA" id="ARBA00004370"/>
    </source>
</evidence>
<protein>
    <submittedName>
        <fullName evidence="7">Transmembrane protein 14C</fullName>
    </submittedName>
</protein>
<evidence type="ECO:0000256" key="2">
    <source>
        <dbReference type="ARBA" id="ARBA00007590"/>
    </source>
</evidence>
<dbReference type="InterPro" id="IPR005349">
    <property type="entry name" value="TMEM14"/>
</dbReference>
<keyword evidence="4 6" id="KW-1133">Transmembrane helix</keyword>
<dbReference type="InterPro" id="IPR044890">
    <property type="entry name" value="TMEM14_sf"/>
</dbReference>
<comment type="similarity">
    <text evidence="2">Belongs to the TMEM14 family.</text>
</comment>
<evidence type="ECO:0000256" key="5">
    <source>
        <dbReference type="ARBA" id="ARBA00023136"/>
    </source>
</evidence>
<dbReference type="OrthoDB" id="5620at2759"/>
<proteinExistence type="inferred from homology"/>
<comment type="subcellular location">
    <subcellularLocation>
        <location evidence="1">Membrane</location>
    </subcellularLocation>
</comment>
<dbReference type="Proteomes" id="UP000054359">
    <property type="component" value="Unassembled WGS sequence"/>
</dbReference>
<sequence>MGFDIISTCYALSVAAGGIIGYVKAGSTPSLVAGLVFGSILAYGAYQTSVDENNFVLSLVAATTLGGIMIVRFYNSGKFMPAGLIATLSTLMVLRFVYKNILAVK</sequence>
<feature type="transmembrane region" description="Helical" evidence="6">
    <location>
        <begin position="55"/>
        <end position="74"/>
    </location>
</feature>
<feature type="transmembrane region" description="Helical" evidence="6">
    <location>
        <begin position="80"/>
        <end position="98"/>
    </location>
</feature>
<evidence type="ECO:0000256" key="6">
    <source>
        <dbReference type="SAM" id="Phobius"/>
    </source>
</evidence>
<feature type="non-terminal residue" evidence="7">
    <location>
        <position position="105"/>
    </location>
</feature>
<accession>A0A087TZD4</accession>
<dbReference type="GO" id="GO:0031966">
    <property type="term" value="C:mitochondrial membrane"/>
    <property type="evidence" value="ECO:0007669"/>
    <property type="project" value="TreeGrafter"/>
</dbReference>
<organism evidence="7 8">
    <name type="scientific">Stegodyphus mimosarum</name>
    <name type="common">African social velvet spider</name>
    <dbReference type="NCBI Taxonomy" id="407821"/>
    <lineage>
        <taxon>Eukaryota</taxon>
        <taxon>Metazoa</taxon>
        <taxon>Ecdysozoa</taxon>
        <taxon>Arthropoda</taxon>
        <taxon>Chelicerata</taxon>
        <taxon>Arachnida</taxon>
        <taxon>Araneae</taxon>
        <taxon>Araneomorphae</taxon>
        <taxon>Entelegynae</taxon>
        <taxon>Eresoidea</taxon>
        <taxon>Eresidae</taxon>
        <taxon>Stegodyphus</taxon>
    </lineage>
</organism>
<dbReference type="GO" id="GO:0070453">
    <property type="term" value="P:regulation of heme biosynthetic process"/>
    <property type="evidence" value="ECO:0007669"/>
    <property type="project" value="TreeGrafter"/>
</dbReference>
<evidence type="ECO:0000313" key="7">
    <source>
        <dbReference type="EMBL" id="KFM70473.1"/>
    </source>
</evidence>
<dbReference type="STRING" id="407821.A0A087TZD4"/>
<evidence type="ECO:0000313" key="8">
    <source>
        <dbReference type="Proteomes" id="UP000054359"/>
    </source>
</evidence>